<dbReference type="PROSITE" id="PS50850">
    <property type="entry name" value="MFS"/>
    <property type="match status" value="1"/>
</dbReference>
<evidence type="ECO:0000256" key="3">
    <source>
        <dbReference type="ARBA" id="ARBA00022692"/>
    </source>
</evidence>
<feature type="transmembrane region" description="Helical" evidence="6">
    <location>
        <begin position="124"/>
        <end position="146"/>
    </location>
</feature>
<dbReference type="InterPro" id="IPR036259">
    <property type="entry name" value="MFS_trans_sf"/>
</dbReference>
<feature type="transmembrane region" description="Helical" evidence="6">
    <location>
        <begin position="245"/>
        <end position="268"/>
    </location>
</feature>
<evidence type="ECO:0000313" key="8">
    <source>
        <dbReference type="EMBL" id="TIC71371.1"/>
    </source>
</evidence>
<sequence length="528" mass="58353">MSLKHPQEADDGCSHLNEKLALETKSENDLSANPIKLAPYLTGSEYSTESLEDTKSVPQADTSVHDAHYKRALRKIDVRVILILSISSFLLCITRTSFPNALVMNDDDENGSMKDQLDITDKRYSYIVMILTAVSIVFELPSNLLLKYISPRFHITRLAIGWGIVTICGAAATNFQGIVANKIFLAIAQAGFFPSVFYIFGLWYTEEQKAFRVAIYFNGLILSGAFSGLIGTACSYLNNKGHLTGWRWLFILTGIPSVLIGIVTFFLLPNSPETATFLSEEERDVIIKGLKVSQIKNTSSDASNESTKLSFNDIWIVFKDSTFWFLTIMYIAIVLTLQIVLMVMASIPVSQFLPLLIEDLGFHGVNIQLMTIPVSIFTLICSMISGWGSDRFRNRPLFIIIGLSLVAIGYLMLGLIKTNIAGRMIALYLTSLGPVSEIPMVVYVLKLQQDKGWSSSSFKFGSSAILALASAGGITAPLVMESGLTKENVSYAFFAFTMFSVLQGLICWWLYGSGVDDKTIAKPTVEHK</sequence>
<proteinExistence type="predicted"/>
<keyword evidence="2" id="KW-0813">Transport</keyword>
<dbReference type="Pfam" id="PF07690">
    <property type="entry name" value="MFS_1"/>
    <property type="match status" value="1"/>
</dbReference>
<dbReference type="InterPro" id="IPR011701">
    <property type="entry name" value="MFS"/>
</dbReference>
<feature type="transmembrane region" description="Helical" evidence="6">
    <location>
        <begin position="215"/>
        <end position="239"/>
    </location>
</feature>
<comment type="subcellular location">
    <subcellularLocation>
        <location evidence="1">Membrane</location>
        <topology evidence="1">Multi-pass membrane protein</topology>
    </subcellularLocation>
</comment>
<feature type="transmembrane region" description="Helical" evidence="6">
    <location>
        <begin position="457"/>
        <end position="479"/>
    </location>
</feature>
<dbReference type="PANTHER" id="PTHR43791:SF36">
    <property type="entry name" value="TRANSPORTER, PUTATIVE (AFU_ORTHOLOGUE AFUA_6G08340)-RELATED"/>
    <property type="match status" value="1"/>
</dbReference>
<feature type="transmembrane region" description="Helical" evidence="6">
    <location>
        <begin position="397"/>
        <end position="413"/>
    </location>
</feature>
<dbReference type="Gene3D" id="1.20.1250.20">
    <property type="entry name" value="MFS general substrate transporter like domains"/>
    <property type="match status" value="2"/>
</dbReference>
<evidence type="ECO:0000256" key="6">
    <source>
        <dbReference type="SAM" id="Phobius"/>
    </source>
</evidence>
<dbReference type="InterPro" id="IPR020846">
    <property type="entry name" value="MFS_dom"/>
</dbReference>
<dbReference type="SUPFAM" id="SSF103473">
    <property type="entry name" value="MFS general substrate transporter"/>
    <property type="match status" value="1"/>
</dbReference>
<feature type="transmembrane region" description="Helical" evidence="6">
    <location>
        <begin position="425"/>
        <end position="445"/>
    </location>
</feature>
<accession>A0AB38N038</accession>
<evidence type="ECO:0000256" key="4">
    <source>
        <dbReference type="ARBA" id="ARBA00022989"/>
    </source>
</evidence>
<evidence type="ECO:0000259" key="7">
    <source>
        <dbReference type="PROSITE" id="PS50850"/>
    </source>
</evidence>
<dbReference type="GO" id="GO:0022857">
    <property type="term" value="F:transmembrane transporter activity"/>
    <property type="evidence" value="ECO:0007669"/>
    <property type="project" value="InterPro"/>
</dbReference>
<feature type="transmembrane region" description="Helical" evidence="6">
    <location>
        <begin position="80"/>
        <end position="104"/>
    </location>
</feature>
<gene>
    <name evidence="8" type="ORF">E3Q02_00191</name>
</gene>
<feature type="transmembrane region" description="Helical" evidence="6">
    <location>
        <begin position="367"/>
        <end position="385"/>
    </location>
</feature>
<feature type="transmembrane region" description="Helical" evidence="6">
    <location>
        <begin position="323"/>
        <end position="347"/>
    </location>
</feature>
<dbReference type="PANTHER" id="PTHR43791">
    <property type="entry name" value="PERMEASE-RELATED"/>
    <property type="match status" value="1"/>
</dbReference>
<feature type="transmembrane region" description="Helical" evidence="6">
    <location>
        <begin position="158"/>
        <end position="177"/>
    </location>
</feature>
<keyword evidence="5 6" id="KW-0472">Membrane</keyword>
<feature type="transmembrane region" description="Helical" evidence="6">
    <location>
        <begin position="183"/>
        <end position="203"/>
    </location>
</feature>
<keyword evidence="3 6" id="KW-0812">Transmembrane</keyword>
<comment type="caution">
    <text evidence="8">The sequence shown here is derived from an EMBL/GenBank/DDBJ whole genome shotgun (WGS) entry which is preliminary data.</text>
</comment>
<feature type="domain" description="Major facilitator superfamily (MFS) profile" evidence="7">
    <location>
        <begin position="80"/>
        <end position="515"/>
    </location>
</feature>
<evidence type="ECO:0000313" key="9">
    <source>
        <dbReference type="Proteomes" id="UP000309601"/>
    </source>
</evidence>
<dbReference type="Proteomes" id="UP000309601">
    <property type="component" value="Unassembled WGS sequence"/>
</dbReference>
<dbReference type="AlphaFoldDB" id="A0AB38N038"/>
<protein>
    <submittedName>
        <fullName evidence="8">MFS general substrate transporter</fullName>
    </submittedName>
</protein>
<dbReference type="GO" id="GO:0016020">
    <property type="term" value="C:membrane"/>
    <property type="evidence" value="ECO:0007669"/>
    <property type="project" value="UniProtKB-SubCell"/>
</dbReference>
<evidence type="ECO:0000256" key="5">
    <source>
        <dbReference type="ARBA" id="ARBA00023136"/>
    </source>
</evidence>
<name>A0AB38N038_9BASI</name>
<reference evidence="8 9" key="1">
    <citation type="submission" date="2019-03" db="EMBL/GenBank/DDBJ databases">
        <title>Sequencing 25 genomes of Wallemia mellicola.</title>
        <authorList>
            <person name="Gostincar C."/>
        </authorList>
    </citation>
    <scope>NUCLEOTIDE SEQUENCE [LARGE SCALE GENOMIC DNA]</scope>
    <source>
        <strain evidence="8 9">EXF-1274</strain>
    </source>
</reference>
<evidence type="ECO:0000256" key="1">
    <source>
        <dbReference type="ARBA" id="ARBA00004141"/>
    </source>
</evidence>
<feature type="transmembrane region" description="Helical" evidence="6">
    <location>
        <begin position="491"/>
        <end position="511"/>
    </location>
</feature>
<evidence type="ECO:0000256" key="2">
    <source>
        <dbReference type="ARBA" id="ARBA00022448"/>
    </source>
</evidence>
<dbReference type="EMBL" id="SPRW01000001">
    <property type="protein sequence ID" value="TIC71371.1"/>
    <property type="molecule type" value="Genomic_DNA"/>
</dbReference>
<organism evidence="8 9">
    <name type="scientific">Wallemia mellicola</name>
    <dbReference type="NCBI Taxonomy" id="1708541"/>
    <lineage>
        <taxon>Eukaryota</taxon>
        <taxon>Fungi</taxon>
        <taxon>Dikarya</taxon>
        <taxon>Basidiomycota</taxon>
        <taxon>Wallemiomycotina</taxon>
        <taxon>Wallemiomycetes</taxon>
        <taxon>Wallemiales</taxon>
        <taxon>Wallemiaceae</taxon>
        <taxon>Wallemia</taxon>
    </lineage>
</organism>
<keyword evidence="4 6" id="KW-1133">Transmembrane helix</keyword>